<evidence type="ECO:0000256" key="1">
    <source>
        <dbReference type="ARBA" id="ARBA00004123"/>
    </source>
</evidence>
<evidence type="ECO:0000256" key="2">
    <source>
        <dbReference type="ARBA" id="ARBA00004496"/>
    </source>
</evidence>
<evidence type="ECO:0000256" key="5">
    <source>
        <dbReference type="ARBA" id="ARBA00022786"/>
    </source>
</evidence>
<name>A0AAW2IFX8_9NEOP</name>
<evidence type="ECO:0000256" key="4">
    <source>
        <dbReference type="ARBA" id="ARBA00022490"/>
    </source>
</evidence>
<proteinExistence type="inferred from homology"/>
<organism evidence="8">
    <name type="scientific">Menopon gallinae</name>
    <name type="common">poultry shaft louse</name>
    <dbReference type="NCBI Taxonomy" id="328185"/>
    <lineage>
        <taxon>Eukaryota</taxon>
        <taxon>Metazoa</taxon>
        <taxon>Ecdysozoa</taxon>
        <taxon>Arthropoda</taxon>
        <taxon>Hexapoda</taxon>
        <taxon>Insecta</taxon>
        <taxon>Pterygota</taxon>
        <taxon>Neoptera</taxon>
        <taxon>Paraneoptera</taxon>
        <taxon>Psocodea</taxon>
        <taxon>Troctomorpha</taxon>
        <taxon>Phthiraptera</taxon>
        <taxon>Amblycera</taxon>
        <taxon>Menoponidae</taxon>
        <taxon>Menopon</taxon>
    </lineage>
</organism>
<dbReference type="EMBL" id="JARGDH010000001">
    <property type="protein sequence ID" value="KAL0281262.1"/>
    <property type="molecule type" value="Genomic_DNA"/>
</dbReference>
<protein>
    <recommendedName>
        <fullName evidence="9">CUE domain-containing protein 2</fullName>
    </recommendedName>
</protein>
<keyword evidence="4" id="KW-0963">Cytoplasm</keyword>
<dbReference type="AlphaFoldDB" id="A0AAW2IFX8"/>
<feature type="region of interest" description="Disordered" evidence="7">
    <location>
        <begin position="293"/>
        <end position="314"/>
    </location>
</feature>
<evidence type="ECO:0008006" key="9">
    <source>
        <dbReference type="Google" id="ProtNLM"/>
    </source>
</evidence>
<evidence type="ECO:0000256" key="6">
    <source>
        <dbReference type="ARBA" id="ARBA00023242"/>
    </source>
</evidence>
<comment type="similarity">
    <text evidence="3">Belongs to the CUEDC2 family.</text>
</comment>
<sequence>MNGSTIAEQEDLIKESLFTLVKKHIPSAEFSDIDEIILSYVVSILEDLASEIDVQDAFDVEGFCEMLSAYLPEFVNIDHGLVCEWIFQLSSVLSQKKFRDDNESDKELPEISLNRLNLSGSLSSSGRSRHSSSECSISDCNVDLKKRNHLLSETSDASSDSSGDFSYQEDSFLCSEVQMLQEMFPGASLMELKHCLAIAEGDVERATQIVLHRQEAGQSLNNNVNLLQPNNQRQRPTVNDEELKSRIIARYSYVDKDDYMREHRPVAPKSEPKKLVRYRDNKIVSLKGERYTEVKKEEGEESTKILKQSKTKAH</sequence>
<keyword evidence="6" id="KW-0539">Nucleus</keyword>
<gene>
    <name evidence="8" type="ORF">PYX00_002298</name>
</gene>
<accession>A0AAW2IFX8</accession>
<feature type="compositionally biased region" description="Basic and acidic residues" evidence="7">
    <location>
        <begin position="293"/>
        <end position="304"/>
    </location>
</feature>
<reference evidence="8" key="1">
    <citation type="journal article" date="2024" name="Gigascience">
        <title>Chromosome-level genome of the poultry shaft louse Menopon gallinae provides insight into the host-switching and adaptive evolution of parasitic lice.</title>
        <authorList>
            <person name="Xu Y."/>
            <person name="Ma L."/>
            <person name="Liu S."/>
            <person name="Liang Y."/>
            <person name="Liu Q."/>
            <person name="He Z."/>
            <person name="Tian L."/>
            <person name="Duan Y."/>
            <person name="Cai W."/>
            <person name="Li H."/>
            <person name="Song F."/>
        </authorList>
    </citation>
    <scope>NUCLEOTIDE SEQUENCE</scope>
    <source>
        <strain evidence="8">Cailab_2023a</strain>
    </source>
</reference>
<dbReference type="InterPro" id="IPR039805">
    <property type="entry name" value="CUE_CUED2"/>
</dbReference>
<evidence type="ECO:0000256" key="3">
    <source>
        <dbReference type="ARBA" id="ARBA00006106"/>
    </source>
</evidence>
<dbReference type="CDD" id="cd14367">
    <property type="entry name" value="CUE_CUED2"/>
    <property type="match status" value="1"/>
</dbReference>
<evidence type="ECO:0000256" key="7">
    <source>
        <dbReference type="SAM" id="MobiDB-lite"/>
    </source>
</evidence>
<dbReference type="PANTHER" id="PTHR12493">
    <property type="entry name" value="CUE DOMAIN CONTAINING 2"/>
    <property type="match status" value="1"/>
</dbReference>
<keyword evidence="5" id="KW-0833">Ubl conjugation pathway</keyword>
<dbReference type="GO" id="GO:0005737">
    <property type="term" value="C:cytoplasm"/>
    <property type="evidence" value="ECO:0007669"/>
    <property type="project" value="UniProtKB-SubCell"/>
</dbReference>
<dbReference type="GO" id="GO:0005634">
    <property type="term" value="C:nucleus"/>
    <property type="evidence" value="ECO:0007669"/>
    <property type="project" value="UniProtKB-SubCell"/>
</dbReference>
<dbReference type="PANTHER" id="PTHR12493:SF0">
    <property type="entry name" value="CUE DOMAIN-CONTAINING PROTEIN 2"/>
    <property type="match status" value="1"/>
</dbReference>
<evidence type="ECO:0000313" key="8">
    <source>
        <dbReference type="EMBL" id="KAL0281262.1"/>
    </source>
</evidence>
<comment type="subcellular location">
    <subcellularLocation>
        <location evidence="2">Cytoplasm</location>
    </subcellularLocation>
    <subcellularLocation>
        <location evidence="1">Nucleus</location>
    </subcellularLocation>
</comment>
<comment type="caution">
    <text evidence="8">The sequence shown here is derived from an EMBL/GenBank/DDBJ whole genome shotgun (WGS) entry which is preliminary data.</text>
</comment>